<gene>
    <name evidence="3" type="ORF">G9H71_20090</name>
</gene>
<dbReference type="RefSeq" id="WP_166284564.1">
    <property type="nucleotide sequence ID" value="NZ_JAANNP010000091.1"/>
</dbReference>
<keyword evidence="4" id="KW-1185">Reference proteome</keyword>
<dbReference type="Pfam" id="PF13683">
    <property type="entry name" value="rve_3"/>
    <property type="match status" value="1"/>
</dbReference>
<dbReference type="Proteomes" id="UP000800981">
    <property type="component" value="Unassembled WGS sequence"/>
</dbReference>
<evidence type="ECO:0000313" key="4">
    <source>
        <dbReference type="Proteomes" id="UP000800981"/>
    </source>
</evidence>
<dbReference type="Gene3D" id="3.30.420.10">
    <property type="entry name" value="Ribonuclease H-like superfamily/Ribonuclease H"/>
    <property type="match status" value="1"/>
</dbReference>
<dbReference type="SUPFAM" id="SSF53098">
    <property type="entry name" value="Ribonuclease H-like"/>
    <property type="match status" value="1"/>
</dbReference>
<accession>A0ABX0GZR6</accession>
<feature type="compositionally biased region" description="Basic residues" evidence="1">
    <location>
        <begin position="123"/>
        <end position="137"/>
    </location>
</feature>
<reference evidence="3 4" key="1">
    <citation type="submission" date="2020-03" db="EMBL/GenBank/DDBJ databases">
        <title>Two novel Motilibacter sp.</title>
        <authorList>
            <person name="Liu S."/>
        </authorList>
    </citation>
    <scope>NUCLEOTIDE SEQUENCE [LARGE SCALE GENOMIC DNA]</scope>
    <source>
        <strain evidence="3 4">E257</strain>
    </source>
</reference>
<proteinExistence type="predicted"/>
<dbReference type="InterPro" id="IPR012337">
    <property type="entry name" value="RNaseH-like_sf"/>
</dbReference>
<comment type="caution">
    <text evidence="3">The sequence shown here is derived from an EMBL/GenBank/DDBJ whole genome shotgun (WGS) entry which is preliminary data.</text>
</comment>
<dbReference type="InterPro" id="IPR036397">
    <property type="entry name" value="RNaseH_sf"/>
</dbReference>
<organism evidence="3 4">
    <name type="scientific">Motilibacter deserti</name>
    <dbReference type="NCBI Taxonomy" id="2714956"/>
    <lineage>
        <taxon>Bacteria</taxon>
        <taxon>Bacillati</taxon>
        <taxon>Actinomycetota</taxon>
        <taxon>Actinomycetes</taxon>
        <taxon>Motilibacterales</taxon>
        <taxon>Motilibacteraceae</taxon>
        <taxon>Motilibacter</taxon>
    </lineage>
</organism>
<feature type="region of interest" description="Disordered" evidence="1">
    <location>
        <begin position="235"/>
        <end position="275"/>
    </location>
</feature>
<evidence type="ECO:0000259" key="2">
    <source>
        <dbReference type="Pfam" id="PF13683"/>
    </source>
</evidence>
<feature type="compositionally biased region" description="Basic and acidic residues" evidence="1">
    <location>
        <begin position="235"/>
        <end position="251"/>
    </location>
</feature>
<protein>
    <submittedName>
        <fullName evidence="3">Transposase family protein</fullName>
    </submittedName>
</protein>
<dbReference type="EMBL" id="JAANNP010000091">
    <property type="protein sequence ID" value="NHC16090.1"/>
    <property type="molecule type" value="Genomic_DNA"/>
</dbReference>
<sequence>MTKVWSVDLRCRDDEAIACVEAAVLARDVQPGQLTLGSDNGSEFTSRDFRKHLSARGVTHRRGGYRDPESQAFIESWFGQFKKRCAWRAEWETIEHARQGDRPVHRRLPPPAPHSGLGYRTPPRGRRHLAPRPRRPTHHSDLTRQRQKGPRQLLPVVRDKAASCRRPGERFCGRPPCTRLAGRAPRTAAHPTTRRCTRAKEPGIDREPGDVGVICPEGSCPQRLAPPDVLEVGLREPLEGEVRDAPPHRLAAELNRPVDPGSSYRQAPRPPDGAR</sequence>
<evidence type="ECO:0000313" key="3">
    <source>
        <dbReference type="EMBL" id="NHC16090.1"/>
    </source>
</evidence>
<feature type="region of interest" description="Disordered" evidence="1">
    <location>
        <begin position="98"/>
        <end position="162"/>
    </location>
</feature>
<feature type="domain" description="Integrase catalytic" evidence="2">
    <location>
        <begin position="57"/>
        <end position="122"/>
    </location>
</feature>
<evidence type="ECO:0000256" key="1">
    <source>
        <dbReference type="SAM" id="MobiDB-lite"/>
    </source>
</evidence>
<name>A0ABX0GZR6_9ACTN</name>
<dbReference type="InterPro" id="IPR001584">
    <property type="entry name" value="Integrase_cat-core"/>
</dbReference>